<accession>A0A1M4MNU7</accession>
<reference evidence="2 3" key="1">
    <citation type="submission" date="2016-08" db="EMBL/GenBank/DDBJ databases">
        <authorList>
            <person name="Seilhamer J.J."/>
        </authorList>
    </citation>
    <scope>NUCLEOTIDE SEQUENCE [LARGE SCALE GENOMIC DNA]</scope>
    <source>
        <strain evidence="2">L21-II-0</strain>
    </source>
</reference>
<name>A0A1M4MNU7_9EURY</name>
<dbReference type="AlphaFoldDB" id="A0A1M4MNU7"/>
<dbReference type="SUPFAM" id="SSF82153">
    <property type="entry name" value="FAS1 domain"/>
    <property type="match status" value="1"/>
</dbReference>
<dbReference type="Gene3D" id="2.30.180.10">
    <property type="entry name" value="FAS1 domain"/>
    <property type="match status" value="1"/>
</dbReference>
<dbReference type="Pfam" id="PF02469">
    <property type="entry name" value="Fasciclin"/>
    <property type="match status" value="1"/>
</dbReference>
<dbReference type="OrthoDB" id="105895at2157"/>
<dbReference type="PROSITE" id="PS50213">
    <property type="entry name" value="FAS1"/>
    <property type="match status" value="1"/>
</dbReference>
<protein>
    <submittedName>
        <fullName evidence="2">Fasciclin domain protein</fullName>
    </submittedName>
</protein>
<dbReference type="InterPro" id="IPR036378">
    <property type="entry name" value="FAS1_dom_sf"/>
</dbReference>
<dbReference type="PANTHER" id="PTHR10900">
    <property type="entry name" value="PERIOSTIN-RELATED"/>
    <property type="match status" value="1"/>
</dbReference>
<feature type="domain" description="FAS1" evidence="1">
    <location>
        <begin position="1"/>
        <end position="132"/>
    </location>
</feature>
<evidence type="ECO:0000313" key="2">
    <source>
        <dbReference type="EMBL" id="SCL76579.1"/>
    </source>
</evidence>
<dbReference type="GO" id="GO:0005615">
    <property type="term" value="C:extracellular space"/>
    <property type="evidence" value="ECO:0007669"/>
    <property type="project" value="TreeGrafter"/>
</dbReference>
<dbReference type="STRING" id="118126.L21_2514"/>
<evidence type="ECO:0000259" key="1">
    <source>
        <dbReference type="PROSITE" id="PS50213"/>
    </source>
</evidence>
<dbReference type="RefSeq" id="WP_074370774.1">
    <property type="nucleotide sequence ID" value="NZ_FMID01000061.1"/>
</dbReference>
<sequence length="148" mass="16409">MAKIFDTLQNDGRFGRLTEIIRTLGEDKTLQGEGPMTFFAPVDSAWDAIPEPNRSMIMNDKQMLSHLIDFFTIGNHKCTLEALLKKNVVQTVEGNNIMVRKTDRGTQVDTAVVLEGDIEAENGIIHVLDSVPFATLAQAEQAYLSTNV</sequence>
<gene>
    <name evidence="2" type="ORF">L21_2514</name>
</gene>
<dbReference type="FunFam" id="2.30.180.10:FF:000032">
    <property type="entry name" value="Fasciclin domain-containing protein, putative"/>
    <property type="match status" value="1"/>
</dbReference>
<dbReference type="InterPro" id="IPR050904">
    <property type="entry name" value="Adhesion/Biosynth-related"/>
</dbReference>
<dbReference type="PANTHER" id="PTHR10900:SF77">
    <property type="entry name" value="FI19380P1"/>
    <property type="match status" value="1"/>
</dbReference>
<dbReference type="SMART" id="SM00554">
    <property type="entry name" value="FAS1"/>
    <property type="match status" value="1"/>
</dbReference>
<organism evidence="2 3">
    <name type="scientific">Methanoculleus chikugoensis</name>
    <dbReference type="NCBI Taxonomy" id="118126"/>
    <lineage>
        <taxon>Archaea</taxon>
        <taxon>Methanobacteriati</taxon>
        <taxon>Methanobacteriota</taxon>
        <taxon>Stenosarchaea group</taxon>
        <taxon>Methanomicrobia</taxon>
        <taxon>Methanomicrobiales</taxon>
        <taxon>Methanomicrobiaceae</taxon>
        <taxon>Methanoculleus</taxon>
    </lineage>
</organism>
<dbReference type="EMBL" id="FMID01000061">
    <property type="protein sequence ID" value="SCL76579.1"/>
    <property type="molecule type" value="Genomic_DNA"/>
</dbReference>
<evidence type="ECO:0000313" key="3">
    <source>
        <dbReference type="Proteomes" id="UP000184671"/>
    </source>
</evidence>
<proteinExistence type="predicted"/>
<dbReference type="Proteomes" id="UP000184671">
    <property type="component" value="Unassembled WGS sequence"/>
</dbReference>
<dbReference type="InterPro" id="IPR000782">
    <property type="entry name" value="FAS1_domain"/>
</dbReference>